<proteinExistence type="predicted"/>
<keyword evidence="2" id="KW-1185">Reference proteome</keyword>
<dbReference type="EMBL" id="CP146256">
    <property type="protein sequence ID" value="XAH75807.1"/>
    <property type="molecule type" value="Genomic_DNA"/>
</dbReference>
<evidence type="ECO:0000313" key="1">
    <source>
        <dbReference type="EMBL" id="XAH75807.1"/>
    </source>
</evidence>
<evidence type="ECO:0000313" key="2">
    <source>
        <dbReference type="Proteomes" id="UP001451571"/>
    </source>
</evidence>
<sequence length="42" mass="4702">MGYKDDDDDLPEAPPITMVTETFSRVIIKPESASDEKSNDDE</sequence>
<dbReference type="RefSeq" id="WP_342759381.1">
    <property type="nucleotide sequence ID" value="NZ_CP146256.1"/>
</dbReference>
<reference evidence="1 2" key="1">
    <citation type="submission" date="2024-02" db="EMBL/GenBank/DDBJ databases">
        <title>Bacterial strain from lacustrine sediment.</title>
        <authorList>
            <person name="Petit C."/>
            <person name="Fadhlaoui K."/>
        </authorList>
    </citation>
    <scope>NUCLEOTIDE SEQUENCE [LARGE SCALE GENOMIC DNA]</scope>
    <source>
        <strain evidence="1 2">IPX-CK</strain>
    </source>
</reference>
<organism evidence="1 2">
    <name type="scientific">Kineothrix sedimenti</name>
    <dbReference type="NCBI Taxonomy" id="3123317"/>
    <lineage>
        <taxon>Bacteria</taxon>
        <taxon>Bacillati</taxon>
        <taxon>Bacillota</taxon>
        <taxon>Clostridia</taxon>
        <taxon>Lachnospirales</taxon>
        <taxon>Lachnospiraceae</taxon>
        <taxon>Kineothrix</taxon>
    </lineage>
</organism>
<dbReference type="Proteomes" id="UP001451571">
    <property type="component" value="Chromosome"/>
</dbReference>
<protein>
    <submittedName>
        <fullName evidence="1">Uncharacterized protein</fullName>
    </submittedName>
</protein>
<accession>A0ABZ3F2P8</accession>
<name>A0ABZ3F2P8_9FIRM</name>
<gene>
    <name evidence="1" type="ORF">V6984_08655</name>
</gene>